<dbReference type="NCBIfam" id="NF004612">
    <property type="entry name" value="PRK05943.1"/>
    <property type="match status" value="1"/>
</dbReference>
<dbReference type="Proteomes" id="UP000077654">
    <property type="component" value="Chromosome"/>
</dbReference>
<evidence type="ECO:0000256" key="3">
    <source>
        <dbReference type="ARBA" id="ARBA00022980"/>
    </source>
</evidence>
<keyword evidence="4 5" id="KW-0687">Ribonucleoprotein</keyword>
<dbReference type="Gene3D" id="2.40.240.10">
    <property type="entry name" value="Ribosomal Protein L25, Chain P"/>
    <property type="match status" value="1"/>
</dbReference>
<dbReference type="CDD" id="cd00495">
    <property type="entry name" value="Ribosomal_L25_TL5_CTC"/>
    <property type="match status" value="1"/>
</dbReference>
<dbReference type="OrthoDB" id="9806411at2"/>
<dbReference type="InterPro" id="IPR020056">
    <property type="entry name" value="Rbsml_bL25/Gln-tRNA_synth_N"/>
</dbReference>
<comment type="similarity">
    <text evidence="5">Belongs to the bacterial ribosomal protein bL25 family.</text>
</comment>
<dbReference type="Pfam" id="PF01386">
    <property type="entry name" value="Ribosomal_L25p"/>
    <property type="match status" value="1"/>
</dbReference>
<dbReference type="EMBL" id="CP011299">
    <property type="protein sequence ID" value="ANF16939.1"/>
    <property type="molecule type" value="Genomic_DNA"/>
</dbReference>
<dbReference type="RefSeq" id="WP_075473945.1">
    <property type="nucleotide sequence ID" value="NZ_CP011299.1"/>
</dbReference>
<proteinExistence type="inferred from homology"/>
<comment type="subunit">
    <text evidence="5">Part of the 50S ribosomal subunit; part of the 5S rRNA/L5/L18/L25 subcomplex. Contacts the 5S rRNA. Binds to the 5S rRNA independently of L5 and L18.</text>
</comment>
<evidence type="ECO:0000259" key="6">
    <source>
        <dbReference type="Pfam" id="PF01386"/>
    </source>
</evidence>
<dbReference type="AlphaFoldDB" id="A0A172WD99"/>
<evidence type="ECO:0000313" key="7">
    <source>
        <dbReference type="EMBL" id="ANF16939.1"/>
    </source>
</evidence>
<dbReference type="GO" id="GO:0005840">
    <property type="term" value="C:ribosome"/>
    <property type="evidence" value="ECO:0007669"/>
    <property type="project" value="UniProtKB-KW"/>
</dbReference>
<evidence type="ECO:0000256" key="1">
    <source>
        <dbReference type="ARBA" id="ARBA00022730"/>
    </source>
</evidence>
<keyword evidence="2 5" id="KW-0694">RNA-binding</keyword>
<dbReference type="GO" id="GO:0003735">
    <property type="term" value="F:structural constituent of ribosome"/>
    <property type="evidence" value="ECO:0007669"/>
    <property type="project" value="InterPro"/>
</dbReference>
<comment type="function">
    <text evidence="5">This is one of the proteins that binds to the 5S RNA in the ribosome where it forms part of the central protuberance.</text>
</comment>
<evidence type="ECO:0000256" key="5">
    <source>
        <dbReference type="HAMAP-Rule" id="MF_01336"/>
    </source>
</evidence>
<dbReference type="InterPro" id="IPR020055">
    <property type="entry name" value="Ribosomal_bL25_short"/>
</dbReference>
<dbReference type="GO" id="GO:0006412">
    <property type="term" value="P:translation"/>
    <property type="evidence" value="ECO:0007669"/>
    <property type="project" value="UniProtKB-UniRule"/>
</dbReference>
<evidence type="ECO:0000256" key="2">
    <source>
        <dbReference type="ARBA" id="ARBA00022884"/>
    </source>
</evidence>
<dbReference type="FunFam" id="2.40.240.10:FF:000002">
    <property type="entry name" value="50S ribosomal protein L25"/>
    <property type="match status" value="1"/>
</dbReference>
<dbReference type="InterPro" id="IPR011035">
    <property type="entry name" value="Ribosomal_bL25/Gln-tRNA_synth"/>
</dbReference>
<dbReference type="STRING" id="118110.XW81_00650"/>
<feature type="domain" description="Large ribosomal subunit protein bL25 L25" evidence="6">
    <location>
        <begin position="4"/>
        <end position="91"/>
    </location>
</feature>
<name>A0A172WD99_BUCSC</name>
<sequence length="94" mass="11379">MIIINVVRRKKEGTSSSRRLRLKNKFPAVIYRHLEPNICIELDHNEIFKIISNSNFYEKELIFIIDKIEHKVKIKSIQRHVFKSKILHMDFFKI</sequence>
<dbReference type="SUPFAM" id="SSF50715">
    <property type="entry name" value="Ribosomal protein L25-like"/>
    <property type="match status" value="1"/>
</dbReference>
<reference evidence="7 8" key="1">
    <citation type="submission" date="2015-04" db="EMBL/GenBank/DDBJ databases">
        <title>Buchnera aphidicola assembly.</title>
        <authorList>
            <person name="Zhang Y."/>
        </authorList>
    </citation>
    <scope>NUCLEOTIDE SEQUENCE [LARGE SCALE GENOMIC DNA]</scope>
    <source>
        <strain evidence="7 8">SC</strain>
    </source>
</reference>
<keyword evidence="1 5" id="KW-0699">rRNA-binding</keyword>
<evidence type="ECO:0000313" key="8">
    <source>
        <dbReference type="Proteomes" id="UP000077654"/>
    </source>
</evidence>
<dbReference type="HAMAP" id="MF_01336">
    <property type="entry name" value="Ribosomal_bL25"/>
    <property type="match status" value="1"/>
</dbReference>
<dbReference type="GO" id="GO:1990904">
    <property type="term" value="C:ribonucleoprotein complex"/>
    <property type="evidence" value="ECO:0007669"/>
    <property type="project" value="UniProtKB-KW"/>
</dbReference>
<protein>
    <recommendedName>
        <fullName evidence="5">Large ribosomal subunit protein bL25</fullName>
    </recommendedName>
</protein>
<dbReference type="InterPro" id="IPR029751">
    <property type="entry name" value="Ribosomal_L25_dom"/>
</dbReference>
<accession>A0A172WD99</accession>
<dbReference type="PATRIC" id="fig|118110.3.peg.124"/>
<keyword evidence="8" id="KW-1185">Reference proteome</keyword>
<gene>
    <name evidence="5" type="primary">rplY</name>
    <name evidence="7" type="ORF">XW81_00650</name>
</gene>
<dbReference type="GO" id="GO:0008097">
    <property type="term" value="F:5S rRNA binding"/>
    <property type="evidence" value="ECO:0007669"/>
    <property type="project" value="InterPro"/>
</dbReference>
<evidence type="ECO:0000256" key="4">
    <source>
        <dbReference type="ARBA" id="ARBA00023274"/>
    </source>
</evidence>
<organism evidence="7 8">
    <name type="scientific">Buchnera aphidicola subsp. Schlechtendalia chinensis</name>
    <dbReference type="NCBI Taxonomy" id="118110"/>
    <lineage>
        <taxon>Bacteria</taxon>
        <taxon>Pseudomonadati</taxon>
        <taxon>Pseudomonadota</taxon>
        <taxon>Gammaproteobacteria</taxon>
        <taxon>Enterobacterales</taxon>
        <taxon>Erwiniaceae</taxon>
        <taxon>Buchnera</taxon>
    </lineage>
</organism>
<keyword evidence="3 5" id="KW-0689">Ribosomal protein</keyword>